<organism evidence="2">
    <name type="scientific">Oryza glumipatula</name>
    <dbReference type="NCBI Taxonomy" id="40148"/>
    <lineage>
        <taxon>Eukaryota</taxon>
        <taxon>Viridiplantae</taxon>
        <taxon>Streptophyta</taxon>
        <taxon>Embryophyta</taxon>
        <taxon>Tracheophyta</taxon>
        <taxon>Spermatophyta</taxon>
        <taxon>Magnoliopsida</taxon>
        <taxon>Liliopsida</taxon>
        <taxon>Poales</taxon>
        <taxon>Poaceae</taxon>
        <taxon>BOP clade</taxon>
        <taxon>Oryzoideae</taxon>
        <taxon>Oryzeae</taxon>
        <taxon>Oryzinae</taxon>
        <taxon>Oryza</taxon>
    </lineage>
</organism>
<dbReference type="Gramene" id="OGLUM05G10660.1">
    <property type="protein sequence ID" value="OGLUM05G10660.1"/>
    <property type="gene ID" value="OGLUM05G10660"/>
</dbReference>
<reference evidence="2" key="2">
    <citation type="submission" date="2018-05" db="EMBL/GenBank/DDBJ databases">
        <title>OgluRS3 (Oryza glumaepatula Reference Sequence Version 3).</title>
        <authorList>
            <person name="Zhang J."/>
            <person name="Kudrna D."/>
            <person name="Lee S."/>
            <person name="Talag J."/>
            <person name="Welchert J."/>
            <person name="Wing R.A."/>
        </authorList>
    </citation>
    <scope>NUCLEOTIDE SEQUENCE [LARGE SCALE GENOMIC DNA]</scope>
</reference>
<dbReference type="EnsemblPlants" id="OGLUM05G10660.1">
    <property type="protein sequence ID" value="OGLUM05G10660.1"/>
    <property type="gene ID" value="OGLUM05G10660"/>
</dbReference>
<feature type="compositionally biased region" description="Basic residues" evidence="1">
    <location>
        <begin position="79"/>
        <end position="89"/>
    </location>
</feature>
<protein>
    <submittedName>
        <fullName evidence="2">Uncharacterized protein</fullName>
    </submittedName>
</protein>
<feature type="region of interest" description="Disordered" evidence="1">
    <location>
        <begin position="76"/>
        <end position="138"/>
    </location>
</feature>
<proteinExistence type="predicted"/>
<evidence type="ECO:0000256" key="1">
    <source>
        <dbReference type="SAM" id="MobiDB-lite"/>
    </source>
</evidence>
<feature type="region of interest" description="Disordered" evidence="1">
    <location>
        <begin position="1"/>
        <end position="48"/>
    </location>
</feature>
<reference evidence="2" key="1">
    <citation type="submission" date="2015-04" db="UniProtKB">
        <authorList>
            <consortium name="EnsemblPlants"/>
        </authorList>
    </citation>
    <scope>IDENTIFICATION</scope>
</reference>
<keyword evidence="3" id="KW-1185">Reference proteome</keyword>
<feature type="compositionally biased region" description="Basic residues" evidence="1">
    <location>
        <begin position="18"/>
        <end position="39"/>
    </location>
</feature>
<sequence length="281" mass="31274">MATPSTVPAGGFHGASLGRRRHHLLSSSLSRRRSRHRRVSSLSESDVGQSLSLLASIPNPLALLLLRQAPLLRRDQRMPHRRRLAKRHDLRSATPPQPQAPSLRRPPSIPRRRSTSTADPLPGTPSPFPHTTPSHRRTLMHVSPPFARSPPERMDGCLHAASHRSALNTSVIASCPSPSRSAVPSVVDAWRGSPIGPPPTDRCGIKRPYGRGYYGRFKKCPTERCMSFTVQGSNESSRNGQLTTFPTVINNWLREGQRRMRRSTARCNKLTRNRRQGLCVV</sequence>
<dbReference type="Proteomes" id="UP000026961">
    <property type="component" value="Chromosome 5"/>
</dbReference>
<dbReference type="AlphaFoldDB" id="A0A0D9ZWT3"/>
<evidence type="ECO:0000313" key="3">
    <source>
        <dbReference type="Proteomes" id="UP000026961"/>
    </source>
</evidence>
<evidence type="ECO:0000313" key="2">
    <source>
        <dbReference type="EnsemblPlants" id="OGLUM05G10660.1"/>
    </source>
</evidence>
<name>A0A0D9ZWT3_9ORYZ</name>
<accession>A0A0D9ZWT3</accession>